<reference evidence="7" key="1">
    <citation type="submission" date="2017-11" db="EMBL/GenBank/DDBJ databases">
        <authorList>
            <person name="Watanabe M."/>
            <person name="Kojima H."/>
        </authorList>
    </citation>
    <scope>NUCLEOTIDE SEQUENCE [LARGE SCALE GENOMIC DNA]</scope>
    <source>
        <strain evidence="7">Tokyo 01</strain>
    </source>
</reference>
<dbReference type="PANTHER" id="PTHR24567">
    <property type="entry name" value="CRP FAMILY TRANSCRIPTIONAL REGULATORY PROTEIN"/>
    <property type="match status" value="1"/>
</dbReference>
<dbReference type="SUPFAM" id="SSF46785">
    <property type="entry name" value="Winged helix' DNA-binding domain"/>
    <property type="match status" value="1"/>
</dbReference>
<feature type="domain" description="Cyclic nucleotide-binding" evidence="4">
    <location>
        <begin position="13"/>
        <end position="133"/>
    </location>
</feature>
<dbReference type="InterPro" id="IPR050397">
    <property type="entry name" value="Env_Response_Regulators"/>
</dbReference>
<evidence type="ECO:0000313" key="6">
    <source>
        <dbReference type="EMBL" id="GBC62158.1"/>
    </source>
</evidence>
<keyword evidence="3" id="KW-0804">Transcription</keyword>
<dbReference type="OrthoDB" id="892842at2"/>
<proteinExistence type="predicted"/>
<accession>A0A401FYV5</accession>
<evidence type="ECO:0000313" key="7">
    <source>
        <dbReference type="Proteomes" id="UP000288096"/>
    </source>
</evidence>
<protein>
    <submittedName>
        <fullName evidence="6">Transcriptional regulator</fullName>
    </submittedName>
</protein>
<dbReference type="InterPro" id="IPR036390">
    <property type="entry name" value="WH_DNA-bd_sf"/>
</dbReference>
<dbReference type="Pfam" id="PF00027">
    <property type="entry name" value="cNMP_binding"/>
    <property type="match status" value="1"/>
</dbReference>
<sequence length="229" mass="25192">MEKNSEIIAGIPFFSDLTEAQLTAVLRIMTERTYNRGELIFSDGDPGDGFYAVARGKVKIFKMSSEGKEQILHIFGPGEPFGEVPVFSGRSFPANAQAIAKSRLLFFPRKDFIRLITETPALALNMLAVLSMRLRQFTVQIENLSLKEVPERLAAYLIYLAGEQETDTVTLPISKGQLASLLGTIPETLSRIFAKMSGDGLIAVTGKTICLLNRDHLACIAEYGKACEL</sequence>
<dbReference type="SMART" id="SM00419">
    <property type="entry name" value="HTH_CRP"/>
    <property type="match status" value="1"/>
</dbReference>
<dbReference type="RefSeq" id="WP_124329356.1">
    <property type="nucleotide sequence ID" value="NZ_BEXT01000001.1"/>
</dbReference>
<organism evidence="6 7">
    <name type="scientific">Desulfonema ishimotonii</name>
    <dbReference type="NCBI Taxonomy" id="45657"/>
    <lineage>
        <taxon>Bacteria</taxon>
        <taxon>Pseudomonadati</taxon>
        <taxon>Thermodesulfobacteriota</taxon>
        <taxon>Desulfobacteria</taxon>
        <taxon>Desulfobacterales</taxon>
        <taxon>Desulfococcaceae</taxon>
        <taxon>Desulfonema</taxon>
    </lineage>
</organism>
<dbReference type="PROSITE" id="PS51063">
    <property type="entry name" value="HTH_CRP_2"/>
    <property type="match status" value="1"/>
</dbReference>
<dbReference type="Pfam" id="PF13545">
    <property type="entry name" value="HTH_Crp_2"/>
    <property type="match status" value="1"/>
</dbReference>
<dbReference type="GO" id="GO:0003677">
    <property type="term" value="F:DNA binding"/>
    <property type="evidence" value="ECO:0007669"/>
    <property type="project" value="UniProtKB-KW"/>
</dbReference>
<evidence type="ECO:0000256" key="3">
    <source>
        <dbReference type="ARBA" id="ARBA00023163"/>
    </source>
</evidence>
<dbReference type="EMBL" id="BEXT01000001">
    <property type="protein sequence ID" value="GBC62158.1"/>
    <property type="molecule type" value="Genomic_DNA"/>
</dbReference>
<dbReference type="AlphaFoldDB" id="A0A401FYV5"/>
<keyword evidence="2" id="KW-0238">DNA-binding</keyword>
<dbReference type="PANTHER" id="PTHR24567:SF74">
    <property type="entry name" value="HTH-TYPE TRANSCRIPTIONAL REGULATOR ARCR"/>
    <property type="match status" value="1"/>
</dbReference>
<dbReference type="PRINTS" id="PR00034">
    <property type="entry name" value="HTHCRP"/>
</dbReference>
<keyword evidence="7" id="KW-1185">Reference proteome</keyword>
<dbReference type="Proteomes" id="UP000288096">
    <property type="component" value="Unassembled WGS sequence"/>
</dbReference>
<dbReference type="InterPro" id="IPR036388">
    <property type="entry name" value="WH-like_DNA-bd_sf"/>
</dbReference>
<dbReference type="PROSITE" id="PS50042">
    <property type="entry name" value="CNMP_BINDING_3"/>
    <property type="match status" value="1"/>
</dbReference>
<dbReference type="GO" id="GO:0005829">
    <property type="term" value="C:cytosol"/>
    <property type="evidence" value="ECO:0007669"/>
    <property type="project" value="TreeGrafter"/>
</dbReference>
<dbReference type="InterPro" id="IPR018490">
    <property type="entry name" value="cNMP-bd_dom_sf"/>
</dbReference>
<dbReference type="Gene3D" id="2.60.120.10">
    <property type="entry name" value="Jelly Rolls"/>
    <property type="match status" value="1"/>
</dbReference>
<comment type="caution">
    <text evidence="6">The sequence shown here is derived from an EMBL/GenBank/DDBJ whole genome shotgun (WGS) entry which is preliminary data.</text>
</comment>
<keyword evidence="1" id="KW-0805">Transcription regulation</keyword>
<dbReference type="SUPFAM" id="SSF51206">
    <property type="entry name" value="cAMP-binding domain-like"/>
    <property type="match status" value="1"/>
</dbReference>
<evidence type="ECO:0000259" key="5">
    <source>
        <dbReference type="PROSITE" id="PS51063"/>
    </source>
</evidence>
<name>A0A401FYV5_9BACT</name>
<evidence type="ECO:0000256" key="2">
    <source>
        <dbReference type="ARBA" id="ARBA00023125"/>
    </source>
</evidence>
<evidence type="ECO:0000259" key="4">
    <source>
        <dbReference type="PROSITE" id="PS50042"/>
    </source>
</evidence>
<dbReference type="InterPro" id="IPR000595">
    <property type="entry name" value="cNMP-bd_dom"/>
</dbReference>
<evidence type="ECO:0000256" key="1">
    <source>
        <dbReference type="ARBA" id="ARBA00023015"/>
    </source>
</evidence>
<reference evidence="7" key="2">
    <citation type="submission" date="2019-01" db="EMBL/GenBank/DDBJ databases">
        <title>Genome sequence of Desulfonema ishimotonii strain Tokyo 01.</title>
        <authorList>
            <person name="Fukui M."/>
        </authorList>
    </citation>
    <scope>NUCLEOTIDE SEQUENCE [LARGE SCALE GENOMIC DNA]</scope>
    <source>
        <strain evidence="7">Tokyo 01</strain>
    </source>
</reference>
<dbReference type="InterPro" id="IPR012318">
    <property type="entry name" value="HTH_CRP"/>
</dbReference>
<dbReference type="SMART" id="SM00100">
    <property type="entry name" value="cNMP"/>
    <property type="match status" value="1"/>
</dbReference>
<feature type="domain" description="HTH crp-type" evidence="5">
    <location>
        <begin position="147"/>
        <end position="215"/>
    </location>
</feature>
<dbReference type="PRINTS" id="PR00103">
    <property type="entry name" value="CAMPKINASE"/>
</dbReference>
<dbReference type="CDD" id="cd00038">
    <property type="entry name" value="CAP_ED"/>
    <property type="match status" value="1"/>
</dbReference>
<gene>
    <name evidence="6" type="ORF">DENIS_3121</name>
</gene>
<dbReference type="InterPro" id="IPR014710">
    <property type="entry name" value="RmlC-like_jellyroll"/>
</dbReference>
<dbReference type="Gene3D" id="1.10.10.10">
    <property type="entry name" value="Winged helix-like DNA-binding domain superfamily/Winged helix DNA-binding domain"/>
    <property type="match status" value="1"/>
</dbReference>
<dbReference type="GO" id="GO:0003700">
    <property type="term" value="F:DNA-binding transcription factor activity"/>
    <property type="evidence" value="ECO:0007669"/>
    <property type="project" value="TreeGrafter"/>
</dbReference>